<dbReference type="PROSITE" id="PS00181">
    <property type="entry name" value="GLNA_ATP"/>
    <property type="match status" value="1"/>
</dbReference>
<evidence type="ECO:0000256" key="6">
    <source>
        <dbReference type="SAM" id="MobiDB-lite"/>
    </source>
</evidence>
<evidence type="ECO:0000313" key="9">
    <source>
        <dbReference type="Proteomes" id="UP001139353"/>
    </source>
</evidence>
<comment type="cofactor">
    <cofactor evidence="1">
        <name>Mg(2+)</name>
        <dbReference type="ChEBI" id="CHEBI:18420"/>
    </cofactor>
</comment>
<sequence length="507" mass="53453">MNAPTAFTSTSALVAPERDAVRAALVQLSDALGGVPVTAVECAVGDFTSVARGKSVGHQDFVGMAGCKLPSVVFGLTLTAGEPEAVFGPLLPASYLDISLVPDLATLCPQPGRKGTGAVICEPVGPLQAERYGRAICASELSPRAALRRVLARLDKAGLVATVAPELELFLVDRRDVDGQVGLHAPASRAGAPARERACEAYSLERTGHFADYFDTLFAACHLQGIPVCGHAHEAAYSQYEVNFMPGEPLAQADAVFRFKRLARQVAAQFGFLATFAPKPFLDQPGTGMHWHFSVHDSPARSAPRPQGAHAGSLRSGRALAGEGPDLSGAHTNAFAHPDGRDKDALGAFIGGLQRHADAAMAFFAPHDMAFDRIRLSNASPSSASWGHDDRAVAFRVPQASAQNRRIENRLPGGDANPYLIVAATLGLGLAGIEQGLAPAGMSAGVALPRTLPEACDALEASALMRELFGDPLVDLFVALKRHESAERHAAADPRHHWDLVHLIELA</sequence>
<protein>
    <submittedName>
        <fullName evidence="8">Glutamine synthetase family protein</fullName>
    </submittedName>
</protein>
<dbReference type="GO" id="GO:0004356">
    <property type="term" value="F:glutamine synthetase activity"/>
    <property type="evidence" value="ECO:0007669"/>
    <property type="project" value="InterPro"/>
</dbReference>
<keyword evidence="2" id="KW-0436">Ligase</keyword>
<proteinExistence type="inferred from homology"/>
<dbReference type="GO" id="GO:0006598">
    <property type="term" value="P:polyamine catabolic process"/>
    <property type="evidence" value="ECO:0007669"/>
    <property type="project" value="TreeGrafter"/>
</dbReference>
<comment type="caution">
    <text evidence="8">The sequence shown here is derived from an EMBL/GenBank/DDBJ whole genome shotgun (WGS) entry which is preliminary data.</text>
</comment>
<dbReference type="InterPro" id="IPR008146">
    <property type="entry name" value="Gln_synth_cat_dom"/>
</dbReference>
<dbReference type="SUPFAM" id="SSF55931">
    <property type="entry name" value="Glutamine synthetase/guanido kinase"/>
    <property type="match status" value="1"/>
</dbReference>
<evidence type="ECO:0000256" key="2">
    <source>
        <dbReference type="ARBA" id="ARBA00022598"/>
    </source>
</evidence>
<gene>
    <name evidence="8" type="ORF">LPC04_03480</name>
</gene>
<dbReference type="Gene3D" id="3.30.590.10">
    <property type="entry name" value="Glutamine synthetase/guanido kinase, catalytic domain"/>
    <property type="match status" value="1"/>
</dbReference>
<dbReference type="RefSeq" id="WP_275680786.1">
    <property type="nucleotide sequence ID" value="NZ_JAJLJH010000001.1"/>
</dbReference>
<organism evidence="8 9">
    <name type="scientific">Scleromatobacter humisilvae</name>
    <dbReference type="NCBI Taxonomy" id="2897159"/>
    <lineage>
        <taxon>Bacteria</taxon>
        <taxon>Pseudomonadati</taxon>
        <taxon>Pseudomonadota</taxon>
        <taxon>Betaproteobacteria</taxon>
        <taxon>Burkholderiales</taxon>
        <taxon>Sphaerotilaceae</taxon>
        <taxon>Scleromatobacter</taxon>
    </lineage>
</organism>
<dbReference type="PROSITE" id="PS51987">
    <property type="entry name" value="GS_CATALYTIC"/>
    <property type="match status" value="1"/>
</dbReference>
<dbReference type="PANTHER" id="PTHR43785">
    <property type="entry name" value="GAMMA-GLUTAMYLPUTRESCINE SYNTHETASE"/>
    <property type="match status" value="1"/>
</dbReference>
<dbReference type="Pfam" id="PF00120">
    <property type="entry name" value="Gln-synt_C"/>
    <property type="match status" value="2"/>
</dbReference>
<keyword evidence="9" id="KW-1185">Reference proteome</keyword>
<name>A0A9X1YHA8_9BURK</name>
<evidence type="ECO:0000313" key="8">
    <source>
        <dbReference type="EMBL" id="MCK9684763.1"/>
    </source>
</evidence>
<dbReference type="InterPro" id="IPR027303">
    <property type="entry name" value="Gln_synth_gly_rich_site"/>
</dbReference>
<evidence type="ECO:0000256" key="3">
    <source>
        <dbReference type="ARBA" id="ARBA00022842"/>
    </source>
</evidence>
<dbReference type="EMBL" id="JAJLJH010000001">
    <property type="protein sequence ID" value="MCK9684763.1"/>
    <property type="molecule type" value="Genomic_DNA"/>
</dbReference>
<dbReference type="PANTHER" id="PTHR43785:SF12">
    <property type="entry name" value="TYPE-1 GLUTAMINE SYNTHETASE 2"/>
    <property type="match status" value="1"/>
</dbReference>
<keyword evidence="3" id="KW-0460">Magnesium</keyword>
<evidence type="ECO:0000256" key="1">
    <source>
        <dbReference type="ARBA" id="ARBA00001946"/>
    </source>
</evidence>
<dbReference type="SMART" id="SM01230">
    <property type="entry name" value="Gln-synt_C"/>
    <property type="match status" value="1"/>
</dbReference>
<dbReference type="Proteomes" id="UP001139353">
    <property type="component" value="Unassembled WGS sequence"/>
</dbReference>
<comment type="similarity">
    <text evidence="4 5">Belongs to the glutamine synthetase family.</text>
</comment>
<dbReference type="InterPro" id="IPR014746">
    <property type="entry name" value="Gln_synth/guanido_kin_cat_dom"/>
</dbReference>
<dbReference type="AlphaFoldDB" id="A0A9X1YHA8"/>
<evidence type="ECO:0000256" key="4">
    <source>
        <dbReference type="PROSITE-ProRule" id="PRU01331"/>
    </source>
</evidence>
<evidence type="ECO:0000259" key="7">
    <source>
        <dbReference type="PROSITE" id="PS51987"/>
    </source>
</evidence>
<evidence type="ECO:0000256" key="5">
    <source>
        <dbReference type="RuleBase" id="RU000384"/>
    </source>
</evidence>
<feature type="region of interest" description="Disordered" evidence="6">
    <location>
        <begin position="296"/>
        <end position="337"/>
    </location>
</feature>
<dbReference type="GO" id="GO:0006542">
    <property type="term" value="P:glutamine biosynthetic process"/>
    <property type="evidence" value="ECO:0007669"/>
    <property type="project" value="TreeGrafter"/>
</dbReference>
<accession>A0A9X1YHA8</accession>
<feature type="domain" description="GS catalytic" evidence="7">
    <location>
        <begin position="143"/>
        <end position="507"/>
    </location>
</feature>
<reference evidence="8" key="1">
    <citation type="submission" date="2021-11" db="EMBL/GenBank/DDBJ databases">
        <title>BS-T2-15 a new species belonging to the Comamonadaceae family isolated from the soil of a French oak forest.</title>
        <authorList>
            <person name="Mieszkin S."/>
            <person name="Alain K."/>
        </authorList>
    </citation>
    <scope>NUCLEOTIDE SEQUENCE</scope>
    <source>
        <strain evidence="8">BS-T2-15</strain>
    </source>
</reference>